<keyword evidence="2" id="KW-1185">Reference proteome</keyword>
<proteinExistence type="predicted"/>
<gene>
    <name evidence="1" type="ORF">V6984_09240</name>
</gene>
<reference evidence="1 2" key="1">
    <citation type="submission" date="2024-02" db="EMBL/GenBank/DDBJ databases">
        <title>Bacterial strain from lacustrine sediment.</title>
        <authorList>
            <person name="Petit C."/>
            <person name="Fadhlaoui K."/>
        </authorList>
    </citation>
    <scope>NUCLEOTIDE SEQUENCE [LARGE SCALE GENOMIC DNA]</scope>
    <source>
        <strain evidence="1 2">IPX-CK</strain>
    </source>
</reference>
<dbReference type="Proteomes" id="UP001451571">
    <property type="component" value="Chromosome"/>
</dbReference>
<dbReference type="RefSeq" id="WP_342759497.1">
    <property type="nucleotide sequence ID" value="NZ_CP146256.1"/>
</dbReference>
<evidence type="ECO:0000313" key="1">
    <source>
        <dbReference type="EMBL" id="XAH75921.1"/>
    </source>
</evidence>
<organism evidence="1 2">
    <name type="scientific">Kineothrix sedimenti</name>
    <dbReference type="NCBI Taxonomy" id="3123317"/>
    <lineage>
        <taxon>Bacteria</taxon>
        <taxon>Bacillati</taxon>
        <taxon>Bacillota</taxon>
        <taxon>Clostridia</taxon>
        <taxon>Lachnospirales</taxon>
        <taxon>Lachnospiraceae</taxon>
        <taxon>Kineothrix</taxon>
    </lineage>
</organism>
<sequence length="85" mass="9785">MLDQINIEVIEIFEHFKSNLDNSVNGLYNIKINGNKAIIFRNGDSWGVLAHYLGEPVNKCMGILREDRIELIEEAIKRKLNTNNN</sequence>
<evidence type="ECO:0000313" key="2">
    <source>
        <dbReference type="Proteomes" id="UP001451571"/>
    </source>
</evidence>
<protein>
    <submittedName>
        <fullName evidence="1">Uncharacterized protein</fullName>
    </submittedName>
</protein>
<name>A0ABZ3F098_9FIRM</name>
<dbReference type="EMBL" id="CP146256">
    <property type="protein sequence ID" value="XAH75921.1"/>
    <property type="molecule type" value="Genomic_DNA"/>
</dbReference>
<accession>A0ABZ3F098</accession>